<dbReference type="RefSeq" id="WP_373636832.1">
    <property type="nucleotide sequence ID" value="NZ_CP150951.2"/>
</dbReference>
<feature type="transmembrane region" description="Helical" evidence="1">
    <location>
        <begin position="100"/>
        <end position="119"/>
    </location>
</feature>
<dbReference type="Proteomes" id="UP001440612">
    <property type="component" value="Chromosome"/>
</dbReference>
<name>A0ABZ2V557_9RHOB</name>
<organism evidence="2 3">
    <name type="scientific">Yoonia phaeophyticola</name>
    <dbReference type="NCBI Taxonomy" id="3137369"/>
    <lineage>
        <taxon>Bacteria</taxon>
        <taxon>Pseudomonadati</taxon>
        <taxon>Pseudomonadota</taxon>
        <taxon>Alphaproteobacteria</taxon>
        <taxon>Rhodobacterales</taxon>
        <taxon>Paracoccaceae</taxon>
        <taxon>Yoonia</taxon>
    </lineage>
</organism>
<keyword evidence="1" id="KW-0472">Membrane</keyword>
<reference evidence="3" key="1">
    <citation type="submission" date="2024-04" db="EMBL/GenBank/DDBJ databases">
        <title>Phylogenomic analyses of a clade within the roseobacter group suggest taxonomic reassignments of species of the genera Aestuariivita, Citreicella, Loktanella, Nautella, Pelagibaca, Ruegeria, Thalassobius, Thiobacimonas and Tropicibacter, and the proposal o.</title>
        <authorList>
            <person name="Jeon C.O."/>
        </authorList>
    </citation>
    <scope>NUCLEOTIDE SEQUENCE [LARGE SCALE GENOMIC DNA]</scope>
    <source>
        <strain evidence="3">BS5-3</strain>
    </source>
</reference>
<dbReference type="EMBL" id="CP150951">
    <property type="protein sequence ID" value="WZC49611.2"/>
    <property type="molecule type" value="Genomic_DNA"/>
</dbReference>
<proteinExistence type="predicted"/>
<keyword evidence="1" id="KW-0812">Transmembrane</keyword>
<protein>
    <submittedName>
        <fullName evidence="2">Uncharacterized protein</fullName>
    </submittedName>
</protein>
<accession>A0ABZ2V557</accession>
<evidence type="ECO:0000313" key="3">
    <source>
        <dbReference type="Proteomes" id="UP001440612"/>
    </source>
</evidence>
<feature type="transmembrane region" description="Helical" evidence="1">
    <location>
        <begin position="57"/>
        <end position="80"/>
    </location>
</feature>
<keyword evidence="1" id="KW-1133">Transmembrane helix</keyword>
<sequence>MTPRKTTRVRVARLQTPASRGHDILVQFCLDISKTFLPRNARPIFHLGGERIEAARAVFVGAHGLALVLGGGLILLFILFGDQVAIMAASGAPKLAEMGIIYLRITVCFAPLLFVLSVIPGDRYRVGTCPNAFRLSLSAPNPSDLDGHDLISISIILWIR</sequence>
<gene>
    <name evidence="2" type="ORF">AABB29_02865</name>
</gene>
<evidence type="ECO:0000313" key="2">
    <source>
        <dbReference type="EMBL" id="WZC49611.2"/>
    </source>
</evidence>
<evidence type="ECO:0000256" key="1">
    <source>
        <dbReference type="SAM" id="Phobius"/>
    </source>
</evidence>
<keyword evidence="3" id="KW-1185">Reference proteome</keyword>